<evidence type="ECO:0000313" key="2">
    <source>
        <dbReference type="Proteomes" id="UP000326780"/>
    </source>
</evidence>
<organism evidence="1 2">
    <name type="scientific">Variovorax paradoxus</name>
    <dbReference type="NCBI Taxonomy" id="34073"/>
    <lineage>
        <taxon>Bacteria</taxon>
        <taxon>Pseudomonadati</taxon>
        <taxon>Pseudomonadota</taxon>
        <taxon>Betaproteobacteria</taxon>
        <taxon>Burkholderiales</taxon>
        <taxon>Comamonadaceae</taxon>
        <taxon>Variovorax</taxon>
    </lineage>
</organism>
<sequence>MQIRSLNLAPRQRAQRGVSLLFALLTLVALLLATLALVRSVDTSTLLLGNMGFKQDATSAADQAARQAIDWLTANSASLNTDAASNGYYASTQEFAADGVTAKPPIDVTGRQLAASNNRQLIDWDGNTCQSATTGTYNGCTVTTADAGVINSNNARFVIFRLCSKPGNYVTDASISCAKPISGGGANVSKKGEMNYAEQPFPGGASGPYYRIVVRVLGARNTTSFTETIVHF</sequence>
<dbReference type="AlphaFoldDB" id="A0A5Q0LZ44"/>
<dbReference type="EMBL" id="CP045644">
    <property type="protein sequence ID" value="QFZ82661.1"/>
    <property type="molecule type" value="Genomic_DNA"/>
</dbReference>
<dbReference type="Proteomes" id="UP000326780">
    <property type="component" value="Chromosome"/>
</dbReference>
<protein>
    <submittedName>
        <fullName evidence="1">Pilus assembly protein PilX</fullName>
    </submittedName>
</protein>
<gene>
    <name evidence="1" type="ORF">GFK26_07760</name>
</gene>
<reference evidence="1 2" key="1">
    <citation type="submission" date="2019-10" db="EMBL/GenBank/DDBJ databases">
        <title>Complete genome sequence of Variovorax paradoxus 5C-2.</title>
        <authorList>
            <person name="Gogoleva N.E."/>
            <person name="Balkin A.S."/>
        </authorList>
    </citation>
    <scope>NUCLEOTIDE SEQUENCE [LARGE SCALE GENOMIC DNA]</scope>
    <source>
        <strain evidence="1 2">5C-2</strain>
    </source>
</reference>
<accession>A0A5Q0LZ44</accession>
<evidence type="ECO:0000313" key="1">
    <source>
        <dbReference type="EMBL" id="QFZ82661.1"/>
    </source>
</evidence>
<name>A0A5Q0LZ44_VARPD</name>
<dbReference type="RefSeq" id="WP_153281487.1">
    <property type="nucleotide sequence ID" value="NZ_CP045644.1"/>
</dbReference>
<proteinExistence type="predicted"/>